<keyword evidence="2" id="KW-1185">Reference proteome</keyword>
<reference evidence="2" key="1">
    <citation type="journal article" date="2019" name="Int. J. Syst. Evol. Microbiol.">
        <title>The Global Catalogue of Microorganisms (GCM) 10K type strain sequencing project: providing services to taxonomists for standard genome sequencing and annotation.</title>
        <authorList>
            <consortium name="The Broad Institute Genomics Platform"/>
            <consortium name="The Broad Institute Genome Sequencing Center for Infectious Disease"/>
            <person name="Wu L."/>
            <person name="Ma J."/>
        </authorList>
    </citation>
    <scope>NUCLEOTIDE SEQUENCE [LARGE SCALE GENOMIC DNA]</scope>
    <source>
        <strain evidence="2">CCUG 60527</strain>
    </source>
</reference>
<dbReference type="Proteomes" id="UP001597062">
    <property type="component" value="Unassembled WGS sequence"/>
</dbReference>
<proteinExistence type="predicted"/>
<accession>A0ABW3JPI2</accession>
<evidence type="ECO:0000313" key="2">
    <source>
        <dbReference type="Proteomes" id="UP001597062"/>
    </source>
</evidence>
<sequence>MSSFFAHTQIINVENLRRVTDTLGWSGYTKVNFQLIKNTNKIFSFSNRIRVQYKTDKSLWLFINDLDFKEANSTKLVSKNSQHLRYNHKINPKLSLEAFLQSQQDKISAINFRGLVGSGIRYKFNKSDKYKLYLGSAIMFEHEYAKIDNPTNHNDFRNSSYFSCSLFPKENVSLVSTTYFQPRLDKFSDFRISSQTSIAVEVFKNLSFTTTFSYQYDQFPVIGITNEQYVLSNGLMYSFD</sequence>
<dbReference type="Pfam" id="PF04338">
    <property type="entry name" value="DUF481"/>
    <property type="match status" value="1"/>
</dbReference>
<dbReference type="EMBL" id="JBHTJR010000020">
    <property type="protein sequence ID" value="MFD0992254.1"/>
    <property type="molecule type" value="Genomic_DNA"/>
</dbReference>
<dbReference type="RefSeq" id="WP_386105352.1">
    <property type="nucleotide sequence ID" value="NZ_JBHTJR010000020.1"/>
</dbReference>
<evidence type="ECO:0000313" key="1">
    <source>
        <dbReference type="EMBL" id="MFD0992254.1"/>
    </source>
</evidence>
<comment type="caution">
    <text evidence="1">The sequence shown here is derived from an EMBL/GenBank/DDBJ whole genome shotgun (WGS) entry which is preliminary data.</text>
</comment>
<name>A0ABW3JPI2_9FLAO</name>
<gene>
    <name evidence="1" type="ORF">ACFQ1U_03470</name>
</gene>
<organism evidence="1 2">
    <name type="scientific">Tenacibaculum geojense</name>
    <dbReference type="NCBI Taxonomy" id="915352"/>
    <lineage>
        <taxon>Bacteria</taxon>
        <taxon>Pseudomonadati</taxon>
        <taxon>Bacteroidota</taxon>
        <taxon>Flavobacteriia</taxon>
        <taxon>Flavobacteriales</taxon>
        <taxon>Flavobacteriaceae</taxon>
        <taxon>Tenacibaculum</taxon>
    </lineage>
</organism>
<protein>
    <submittedName>
        <fullName evidence="1">DUF481 domain-containing protein</fullName>
    </submittedName>
</protein>
<dbReference type="InterPro" id="IPR007433">
    <property type="entry name" value="DUF481"/>
</dbReference>